<evidence type="ECO:0000313" key="2">
    <source>
        <dbReference type="EMBL" id="WVZ01302.1"/>
    </source>
</evidence>
<keyword evidence="1" id="KW-0812">Transmembrane</keyword>
<feature type="transmembrane region" description="Helical" evidence="1">
    <location>
        <begin position="55"/>
        <end position="73"/>
    </location>
</feature>
<sequence length="154" mass="17286">MTYKRRTLYITANSEERRNFTSTSIGEERWEIEARVLRGEADTMRLETGSSPREVVPAAVVVVAVLICYTVLADDSDMLASLRIIFLTGKNFEENPYNATLSSALHCAKLLTTKSFLHKIDAGISQIVYEKEVLHINHGFGLQGTIKLILLQKL</sequence>
<dbReference type="Proteomes" id="UP001374535">
    <property type="component" value="Chromosome 8"/>
</dbReference>
<accession>A0AAQ3N234</accession>
<evidence type="ECO:0000313" key="3">
    <source>
        <dbReference type="Proteomes" id="UP001374535"/>
    </source>
</evidence>
<keyword evidence="1" id="KW-0472">Membrane</keyword>
<proteinExistence type="predicted"/>
<protein>
    <submittedName>
        <fullName evidence="2">Uncharacterized protein</fullName>
    </submittedName>
</protein>
<keyword evidence="1" id="KW-1133">Transmembrane helix</keyword>
<name>A0AAQ3N234_VIGMU</name>
<dbReference type="AlphaFoldDB" id="A0AAQ3N234"/>
<gene>
    <name evidence="2" type="ORF">V8G54_027371</name>
</gene>
<organism evidence="2 3">
    <name type="scientific">Vigna mungo</name>
    <name type="common">Black gram</name>
    <name type="synonym">Phaseolus mungo</name>
    <dbReference type="NCBI Taxonomy" id="3915"/>
    <lineage>
        <taxon>Eukaryota</taxon>
        <taxon>Viridiplantae</taxon>
        <taxon>Streptophyta</taxon>
        <taxon>Embryophyta</taxon>
        <taxon>Tracheophyta</taxon>
        <taxon>Spermatophyta</taxon>
        <taxon>Magnoliopsida</taxon>
        <taxon>eudicotyledons</taxon>
        <taxon>Gunneridae</taxon>
        <taxon>Pentapetalae</taxon>
        <taxon>rosids</taxon>
        <taxon>fabids</taxon>
        <taxon>Fabales</taxon>
        <taxon>Fabaceae</taxon>
        <taxon>Papilionoideae</taxon>
        <taxon>50 kb inversion clade</taxon>
        <taxon>NPAAA clade</taxon>
        <taxon>indigoferoid/millettioid clade</taxon>
        <taxon>Phaseoleae</taxon>
        <taxon>Vigna</taxon>
    </lineage>
</organism>
<dbReference type="EMBL" id="CP144693">
    <property type="protein sequence ID" value="WVZ01302.1"/>
    <property type="molecule type" value="Genomic_DNA"/>
</dbReference>
<evidence type="ECO:0000256" key="1">
    <source>
        <dbReference type="SAM" id="Phobius"/>
    </source>
</evidence>
<keyword evidence="3" id="KW-1185">Reference proteome</keyword>
<reference evidence="2 3" key="1">
    <citation type="journal article" date="2023" name="Life. Sci Alliance">
        <title>Evolutionary insights into 3D genome organization and epigenetic landscape of Vigna mungo.</title>
        <authorList>
            <person name="Junaid A."/>
            <person name="Singh B."/>
            <person name="Bhatia S."/>
        </authorList>
    </citation>
    <scope>NUCLEOTIDE SEQUENCE [LARGE SCALE GENOMIC DNA]</scope>
    <source>
        <strain evidence="2">Urdbean</strain>
    </source>
</reference>